<dbReference type="SUPFAM" id="SSF160651">
    <property type="entry name" value="FLJ32549 C-terminal domain-like"/>
    <property type="match status" value="1"/>
</dbReference>
<keyword evidence="2" id="KW-1185">Reference proteome</keyword>
<evidence type="ECO:0000313" key="2">
    <source>
        <dbReference type="Proteomes" id="UP000093000"/>
    </source>
</evidence>
<dbReference type="STRING" id="101091.A0A1C7NNL5"/>
<dbReference type="EMBL" id="LUGH01000036">
    <property type="protein sequence ID" value="OBZ90722.1"/>
    <property type="molecule type" value="Genomic_DNA"/>
</dbReference>
<accession>A0A1C7NNL5</accession>
<dbReference type="OrthoDB" id="18134at2759"/>
<dbReference type="GO" id="GO:0042149">
    <property type="term" value="P:cellular response to glucose starvation"/>
    <property type="evidence" value="ECO:0007669"/>
    <property type="project" value="TreeGrafter"/>
</dbReference>
<dbReference type="Gene3D" id="1.10.3450.30">
    <property type="match status" value="1"/>
</dbReference>
<proteinExistence type="predicted"/>
<dbReference type="GO" id="GO:0061462">
    <property type="term" value="P:protein localization to lysosome"/>
    <property type="evidence" value="ECO:0007669"/>
    <property type="project" value="TreeGrafter"/>
</dbReference>
<dbReference type="GO" id="GO:0034198">
    <property type="term" value="P:cellular response to amino acid starvation"/>
    <property type="evidence" value="ECO:0007669"/>
    <property type="project" value="TreeGrafter"/>
</dbReference>
<reference evidence="1 2" key="1">
    <citation type="submission" date="2016-03" db="EMBL/GenBank/DDBJ databases">
        <title>Choanephora cucurbitarum.</title>
        <authorList>
            <person name="Min B."/>
            <person name="Park H."/>
            <person name="Park J.-H."/>
            <person name="Shin H.-D."/>
            <person name="Choi I.-G."/>
        </authorList>
    </citation>
    <scope>NUCLEOTIDE SEQUENCE [LARGE SCALE GENOMIC DNA]</scope>
    <source>
        <strain evidence="1 2">KUS-F28377</strain>
    </source>
</reference>
<name>A0A1C7NNL5_9FUNG</name>
<sequence>MEEDQYQSVLKALGAFDYIAANKLIPKLAKIYYPIGSIFTRLSSCESSFTQLQFLRSRWFVVRKDTSVEMVYTNLAQEIPKEIVHINSVTWLSPEDRHELVTMMEALRNLCLVRREMISIYQAILAQSSKGEFDEILKEVEIVQAKMEDMNLSSSLLLLGVGLEKEIHVLYCILKARTSVTNYSLQDTCIALYKGKQGLAEWKKICQEQDYPEKTSSKAENTKETSSLWRFSIFSQLDTKSASHKQGDIWPNTIRWYIQVLDNLAAKMTLYFNQILVEKQSIISEEDPEKALWKGIRIDYYDQICTFKKKQGADSVSLIYEVTSDTSFYPQGYICPNSSYQQPQGVHSFPFIFSHPKEPPTKYLPSIISIIQGSQHKLNDPKAGPVHFMDPTVGSTFYLMRIDRHVVFLIIFSEKTHSEPATIEFMTHIVTSLRGSTVIEKMLRID</sequence>
<dbReference type="PANTHER" id="PTHR31581:SF1">
    <property type="entry name" value="KICSTOR SUBUNIT 2"/>
    <property type="match status" value="1"/>
</dbReference>
<gene>
    <name evidence="1" type="ORF">A0J61_01225</name>
</gene>
<dbReference type="InterPro" id="IPR018544">
    <property type="entry name" value="KICS_2"/>
</dbReference>
<protein>
    <submittedName>
        <fullName evidence="1">Uncharacterized protein</fullName>
    </submittedName>
</protein>
<organism evidence="1 2">
    <name type="scientific">Choanephora cucurbitarum</name>
    <dbReference type="NCBI Taxonomy" id="101091"/>
    <lineage>
        <taxon>Eukaryota</taxon>
        <taxon>Fungi</taxon>
        <taxon>Fungi incertae sedis</taxon>
        <taxon>Mucoromycota</taxon>
        <taxon>Mucoromycotina</taxon>
        <taxon>Mucoromycetes</taxon>
        <taxon>Mucorales</taxon>
        <taxon>Mucorineae</taxon>
        <taxon>Choanephoraceae</taxon>
        <taxon>Choanephoroideae</taxon>
        <taxon>Choanephora</taxon>
    </lineage>
</organism>
<comment type="caution">
    <text evidence="1">The sequence shown here is derived from an EMBL/GenBank/DDBJ whole genome shotgun (WGS) entry which is preliminary data.</text>
</comment>
<dbReference type="InParanoid" id="A0A1C7NNL5"/>
<dbReference type="AlphaFoldDB" id="A0A1C7NNL5"/>
<dbReference type="Proteomes" id="UP000093000">
    <property type="component" value="Unassembled WGS sequence"/>
</dbReference>
<evidence type="ECO:0000313" key="1">
    <source>
        <dbReference type="EMBL" id="OBZ90722.1"/>
    </source>
</evidence>
<dbReference type="SUPFAM" id="SSF158548">
    <property type="entry name" value="FLJ32549 domain-like"/>
    <property type="match status" value="1"/>
</dbReference>
<dbReference type="InterPro" id="IPR038060">
    <property type="entry name" value="C12orf66-like_central_sf"/>
</dbReference>
<dbReference type="PANTHER" id="PTHR31581">
    <property type="entry name" value="KICSTOR COMPLEX PROTEIN C12ORF66"/>
    <property type="match status" value="1"/>
</dbReference>
<dbReference type="Pfam" id="PF09404">
    <property type="entry name" value="C12orf66_like"/>
    <property type="match status" value="1"/>
</dbReference>
<dbReference type="GO" id="GO:1904262">
    <property type="term" value="P:negative regulation of TORC1 signaling"/>
    <property type="evidence" value="ECO:0007669"/>
    <property type="project" value="TreeGrafter"/>
</dbReference>